<dbReference type="SMART" id="SM00642">
    <property type="entry name" value="Aamy"/>
    <property type="match status" value="1"/>
</dbReference>
<dbReference type="GO" id="GO:0043169">
    <property type="term" value="F:cation binding"/>
    <property type="evidence" value="ECO:0007669"/>
    <property type="project" value="InterPro"/>
</dbReference>
<dbReference type="eggNOG" id="COG0366">
    <property type="taxonomic scope" value="Bacteria"/>
</dbReference>
<dbReference type="EC" id="3.2.1.1" evidence="6"/>
<evidence type="ECO:0000256" key="7">
    <source>
        <dbReference type="SAM" id="SignalP"/>
    </source>
</evidence>
<evidence type="ECO:0000256" key="6">
    <source>
        <dbReference type="RuleBase" id="RU361134"/>
    </source>
</evidence>
<dbReference type="GO" id="GO:0004556">
    <property type="term" value="F:alpha-amylase activity"/>
    <property type="evidence" value="ECO:0007669"/>
    <property type="project" value="UniProtKB-UniRule"/>
</dbReference>
<comment type="catalytic activity">
    <reaction evidence="6">
        <text>Endohydrolysis of (1-&gt;4)-alpha-D-glucosidic linkages in polysaccharides containing three or more (1-&gt;4)-alpha-linked D-glucose units.</text>
        <dbReference type="EC" id="3.2.1.1"/>
    </reaction>
</comment>
<dbReference type="AlphaFoldDB" id="A0A0S2KHP5"/>
<keyword evidence="7" id="KW-0732">Signal</keyword>
<evidence type="ECO:0000313" key="10">
    <source>
        <dbReference type="Proteomes" id="UP000056252"/>
    </source>
</evidence>
<dbReference type="Gene3D" id="2.60.40.10">
    <property type="entry name" value="Immunoglobulins"/>
    <property type="match status" value="1"/>
</dbReference>
<dbReference type="InterPro" id="IPR017853">
    <property type="entry name" value="GH"/>
</dbReference>
<accession>A0A0S2KHP5</accession>
<dbReference type="InterPro" id="IPR006046">
    <property type="entry name" value="Alpha_amylase"/>
</dbReference>
<dbReference type="InterPro" id="IPR013783">
    <property type="entry name" value="Ig-like_fold"/>
</dbReference>
<dbReference type="Proteomes" id="UP000056252">
    <property type="component" value="Chromosome"/>
</dbReference>
<sequence length="599" mass="65354">MKQFFTLLIAMLTLPVWAVAQGWPANYSGVMLQGFYWDSYTDTQWTKLEAQADDLSPYFSLIWVPQSGYCNTLTNQMGYAPIWWFDHKSAFGTETQLRSMIQTFKAKGTGIIEDVVINHRNGNTNWCDFPTETWKGKTSTWTLADICKGDDGGKTEAQGYHLTGATDTGDDFDGARDIDHTSLNAQKNIKTYLDFLLNDLGYTGFRYDMVKGYAAKFIGIYNGSAKPQFSVGEYWDNAASIKSWINGTQVDGTPTSAAFDFPMKYAINEALGNGQWNRLAETALANDAAYSRYAVTFVDNHDTGRSSSDGGAPLYANIAAANAYILAMPGTPCIFLSHWKAHKTIIKKLITARRAVGVTNQSSILGATAQAGGFVLTTQGTVGKVLLLLGTTTGVNTSGYQLAVEGENFKYYVSDHVDISAIGKIKDDTPTFAAPDFCQVDKGETCAFFEAPTGWTQTVYCWRWDNTHNYTGNHWPGVACTRVGTTATGKAVWKWSWNKTSIASPASNAGIIFSNNGSPQTANLAFTNGGYYDLDGLKGTVKPTTTGIAADITTDHQGQTTNVYTVDGRLVRRNASATTPLQGLAKGIYIVDGKKYVVE</sequence>
<dbReference type="EMBL" id="CP013195">
    <property type="protein sequence ID" value="ALO47847.1"/>
    <property type="molecule type" value="Genomic_DNA"/>
</dbReference>
<feature type="chain" id="PRO_5006601663" description="Alpha-amylase" evidence="7">
    <location>
        <begin position="19"/>
        <end position="599"/>
    </location>
</feature>
<dbReference type="CDD" id="cd11314">
    <property type="entry name" value="AmyAc_arch_bac_plant_AmyA"/>
    <property type="match status" value="1"/>
</dbReference>
<feature type="domain" description="Glycosyl hydrolase family 13 catalytic" evidence="8">
    <location>
        <begin position="29"/>
        <end position="353"/>
    </location>
</feature>
<dbReference type="Pfam" id="PF00128">
    <property type="entry name" value="Alpha-amylase"/>
    <property type="match status" value="1"/>
</dbReference>
<dbReference type="OrthoDB" id="9806009at2"/>
<evidence type="ECO:0000256" key="5">
    <source>
        <dbReference type="RuleBase" id="RU003615"/>
    </source>
</evidence>
<dbReference type="PANTHER" id="PTHR43447">
    <property type="entry name" value="ALPHA-AMYLASE"/>
    <property type="match status" value="1"/>
</dbReference>
<evidence type="ECO:0000256" key="4">
    <source>
        <dbReference type="ARBA" id="ARBA00023295"/>
    </source>
</evidence>
<dbReference type="SUPFAM" id="SSF51445">
    <property type="entry name" value="(Trans)glycosidases"/>
    <property type="match status" value="1"/>
</dbReference>
<keyword evidence="2 6" id="KW-0378">Hydrolase</keyword>
<dbReference type="STRING" id="76123.AS203_00960"/>
<dbReference type="Gene3D" id="3.20.20.80">
    <property type="entry name" value="Glycosidases"/>
    <property type="match status" value="1"/>
</dbReference>
<dbReference type="GO" id="GO:0005975">
    <property type="term" value="P:carbohydrate metabolic process"/>
    <property type="evidence" value="ECO:0007669"/>
    <property type="project" value="InterPro"/>
</dbReference>
<dbReference type="KEGG" id="peo:AS203_00960"/>
<name>A0A0S2KHP5_9BACT</name>
<dbReference type="Pfam" id="PF16738">
    <property type="entry name" value="CBM26"/>
    <property type="match status" value="1"/>
</dbReference>
<reference evidence="10" key="1">
    <citation type="submission" date="2015-11" db="EMBL/GenBank/DDBJ databases">
        <authorList>
            <person name="Holder M.E."/>
            <person name="Ajami N.J."/>
            <person name="Petrosino J.F."/>
        </authorList>
    </citation>
    <scope>NUCLEOTIDE SEQUENCE [LARGE SCALE GENOMIC DNA]</scope>
    <source>
        <strain evidence="10">F0113</strain>
    </source>
</reference>
<comment type="similarity">
    <text evidence="1 5">Belongs to the glycosyl hydrolase 13 family.</text>
</comment>
<dbReference type="PRINTS" id="PR00110">
    <property type="entry name" value="ALPHAAMYLASE"/>
</dbReference>
<evidence type="ECO:0000259" key="8">
    <source>
        <dbReference type="SMART" id="SM00642"/>
    </source>
</evidence>
<keyword evidence="4 6" id="KW-0326">Glycosidase</keyword>
<gene>
    <name evidence="9" type="ORF">AS203_00960</name>
</gene>
<organism evidence="9 10">
    <name type="scientific">Hoylesella enoeca</name>
    <dbReference type="NCBI Taxonomy" id="76123"/>
    <lineage>
        <taxon>Bacteria</taxon>
        <taxon>Pseudomonadati</taxon>
        <taxon>Bacteroidota</taxon>
        <taxon>Bacteroidia</taxon>
        <taxon>Bacteroidales</taxon>
        <taxon>Prevotellaceae</taxon>
        <taxon>Hoylesella</taxon>
    </lineage>
</organism>
<feature type="signal peptide" evidence="7">
    <location>
        <begin position="1"/>
        <end position="18"/>
    </location>
</feature>
<evidence type="ECO:0000256" key="1">
    <source>
        <dbReference type="ARBA" id="ARBA00008061"/>
    </source>
</evidence>
<evidence type="ECO:0000313" key="9">
    <source>
        <dbReference type="EMBL" id="ALO47847.1"/>
    </source>
</evidence>
<dbReference type="RefSeq" id="WP_060544104.1">
    <property type="nucleotide sequence ID" value="NZ_CP013195.1"/>
</dbReference>
<keyword evidence="3 6" id="KW-0119">Carbohydrate metabolism</keyword>
<evidence type="ECO:0000256" key="3">
    <source>
        <dbReference type="ARBA" id="ARBA00023277"/>
    </source>
</evidence>
<dbReference type="InterPro" id="IPR031965">
    <property type="entry name" value="CBM26"/>
</dbReference>
<keyword evidence="10" id="KW-1185">Reference proteome</keyword>
<dbReference type="InterPro" id="IPR006047">
    <property type="entry name" value="GH13_cat_dom"/>
</dbReference>
<proteinExistence type="inferred from homology"/>
<evidence type="ECO:0000256" key="2">
    <source>
        <dbReference type="ARBA" id="ARBA00022801"/>
    </source>
</evidence>
<protein>
    <recommendedName>
        <fullName evidence="6">Alpha-amylase</fullName>
        <ecNumber evidence="6">3.2.1.1</ecNumber>
    </recommendedName>
</protein>